<evidence type="ECO:0000313" key="2">
    <source>
        <dbReference type="Proteomes" id="UP000204092"/>
    </source>
</evidence>
<keyword evidence="2" id="KW-1185">Reference proteome</keyword>
<name>B5LWN9_9PHYC</name>
<sequence>MMKKGNYYVDLEERRLWDKLALVTKVNPLIWAVVRSIPAAMTVGDLTFLGEEDRLFVQQEGSQLSMMGMSRYAGEEFAFGDDVMVDMGILGKKKMVAVDGNAHAMVSTVSTCLQASYRLGRFTTLQSAFFPVVPKEFLLLKSVDWGKKVNPFDEMPTISLWRNACTGELSFAARVVAGLDGGKSIPSLPLMVIGQMTRPDDLGELRASSKDMFFNKMGRFPDLLKSSLSGGDGEFIAYVYKHFHPVQIESRRRATVERNRQNSVGVNRKVKRGRMLEDVEETARLVTDMAERLVVNGVTPVMRFVTESEIDMCWEILRKERWNAGERVNEDHIYTAQVRHVAASLGARGLTCEAVSVMTGALLLIVAFTSPPLRRQCNKRIMPRNTYVELTPGGEFLVDILPDDCKDDVALLNSEEGMEMLHRKHEFIERSYAVMIVLGRAFLRLKNGGEIDECVGPLDEHGKVISDDRRNHLFKRAGKNFFGIPRLGEHVCRSIGVTLMLEKAVKMDLSFDSHIVEAMVRGMRTSKAVARRNYNSSKNSRFVSGMTPYDMGVDTRPRPAKRERDEVNFMARPVPVPYVNYTAMPYVNYQAMPVPVPYVANYAAMPYANYMTGPPRFLYF</sequence>
<dbReference type="RefSeq" id="YP_002154772.1">
    <property type="nucleotide sequence ID" value="NC_011183.1"/>
</dbReference>
<dbReference type="Proteomes" id="UP000204092">
    <property type="component" value="Segment"/>
</dbReference>
<dbReference type="GeneID" id="6804892"/>
<dbReference type="EMBL" id="EU916176">
    <property type="protein sequence ID" value="ACH46902.1"/>
    <property type="molecule type" value="Genomic_DNA"/>
</dbReference>
<dbReference type="KEGG" id="vg:6804892"/>
<protein>
    <submittedName>
        <fullName evidence="1">Uncharacterized protein</fullName>
    </submittedName>
</protein>
<organism evidence="1 2">
    <name type="scientific">Feldmannia species virus</name>
    <dbReference type="NCBI Taxonomy" id="39420"/>
    <lineage>
        <taxon>Viruses</taxon>
        <taxon>Varidnaviria</taxon>
        <taxon>Bamfordvirae</taxon>
        <taxon>Nucleocytoviricota</taxon>
        <taxon>Megaviricetes</taxon>
        <taxon>Algavirales</taxon>
        <taxon>Phycodnaviridae</taxon>
        <taxon>Phaeovirus</taxon>
        <taxon>Phaeovirus feldmanniae</taxon>
    </lineage>
</organism>
<reference evidence="1 2" key="1">
    <citation type="journal article" date="2009" name="Virology">
        <title>Genomic analysis of the smallest giant virus--Feldmannia sp. virus 158.</title>
        <authorList>
            <person name="Schroeder D.C."/>
            <person name="Park Y."/>
            <person name="Yoon H.M."/>
            <person name="Lee Y.S."/>
            <person name="Kang S.W."/>
            <person name="Meints R.H."/>
            <person name="Ivey R.G."/>
            <person name="Choi T.J."/>
        </authorList>
    </citation>
    <scope>NUCLEOTIDE SEQUENCE [LARGE SCALE GENOMIC DNA]</scope>
    <source>
        <strain evidence="1">FsV-158</strain>
    </source>
</reference>
<proteinExistence type="predicted"/>
<evidence type="ECO:0000313" key="1">
    <source>
        <dbReference type="EMBL" id="ACH46902.1"/>
    </source>
</evidence>
<accession>B5LWN9</accession>